<evidence type="ECO:0000256" key="1">
    <source>
        <dbReference type="SAM" id="MobiDB-lite"/>
    </source>
</evidence>
<keyword evidence="3" id="KW-1185">Reference proteome</keyword>
<sequence>RLKQGIDGQNEPILSSNDDDTNDVFNVCSNDLTDDGGVISAYKLMLSILDSDFKTAQQMDRHLSGCVPKGL</sequence>
<dbReference type="Proteomes" id="UP000663873">
    <property type="component" value="Unassembled WGS sequence"/>
</dbReference>
<evidence type="ECO:0000313" key="3">
    <source>
        <dbReference type="Proteomes" id="UP000663873"/>
    </source>
</evidence>
<gene>
    <name evidence="2" type="ORF">UJA718_LOCUS43392</name>
</gene>
<feature type="region of interest" description="Disordered" evidence="1">
    <location>
        <begin position="1"/>
        <end position="20"/>
    </location>
</feature>
<name>A0A821S0L2_9BILA</name>
<feature type="non-terminal residue" evidence="2">
    <location>
        <position position="1"/>
    </location>
</feature>
<accession>A0A821S0L2</accession>
<protein>
    <submittedName>
        <fullName evidence="2">Uncharacterized protein</fullName>
    </submittedName>
</protein>
<organism evidence="2 3">
    <name type="scientific">Rotaria socialis</name>
    <dbReference type="NCBI Taxonomy" id="392032"/>
    <lineage>
        <taxon>Eukaryota</taxon>
        <taxon>Metazoa</taxon>
        <taxon>Spiralia</taxon>
        <taxon>Gnathifera</taxon>
        <taxon>Rotifera</taxon>
        <taxon>Eurotatoria</taxon>
        <taxon>Bdelloidea</taxon>
        <taxon>Philodinida</taxon>
        <taxon>Philodinidae</taxon>
        <taxon>Rotaria</taxon>
    </lineage>
</organism>
<dbReference type="EMBL" id="CAJOBP010060403">
    <property type="protein sequence ID" value="CAF4849197.1"/>
    <property type="molecule type" value="Genomic_DNA"/>
</dbReference>
<comment type="caution">
    <text evidence="2">The sequence shown here is derived from an EMBL/GenBank/DDBJ whole genome shotgun (WGS) entry which is preliminary data.</text>
</comment>
<reference evidence="2" key="1">
    <citation type="submission" date="2021-02" db="EMBL/GenBank/DDBJ databases">
        <authorList>
            <person name="Nowell W R."/>
        </authorList>
    </citation>
    <scope>NUCLEOTIDE SEQUENCE</scope>
</reference>
<feature type="non-terminal residue" evidence="2">
    <location>
        <position position="71"/>
    </location>
</feature>
<evidence type="ECO:0000313" key="2">
    <source>
        <dbReference type="EMBL" id="CAF4849197.1"/>
    </source>
</evidence>
<proteinExistence type="predicted"/>
<dbReference type="AlphaFoldDB" id="A0A821S0L2"/>